<reference evidence="1 2" key="1">
    <citation type="journal article" date="2013" name="BMC Genomics">
        <title>The miniature genome of a carnivorous plant Genlisea aurea contains a low number of genes and short non-coding sequences.</title>
        <authorList>
            <person name="Leushkin E.V."/>
            <person name="Sutormin R.A."/>
            <person name="Nabieva E.R."/>
            <person name="Penin A.A."/>
            <person name="Kondrashov A.S."/>
            <person name="Logacheva M.D."/>
        </authorList>
    </citation>
    <scope>NUCLEOTIDE SEQUENCE [LARGE SCALE GENOMIC DNA]</scope>
</reference>
<organism evidence="1 2">
    <name type="scientific">Genlisea aurea</name>
    <dbReference type="NCBI Taxonomy" id="192259"/>
    <lineage>
        <taxon>Eukaryota</taxon>
        <taxon>Viridiplantae</taxon>
        <taxon>Streptophyta</taxon>
        <taxon>Embryophyta</taxon>
        <taxon>Tracheophyta</taxon>
        <taxon>Spermatophyta</taxon>
        <taxon>Magnoliopsida</taxon>
        <taxon>eudicotyledons</taxon>
        <taxon>Gunneridae</taxon>
        <taxon>Pentapetalae</taxon>
        <taxon>asterids</taxon>
        <taxon>lamiids</taxon>
        <taxon>Lamiales</taxon>
        <taxon>Lentibulariaceae</taxon>
        <taxon>Genlisea</taxon>
    </lineage>
</organism>
<proteinExistence type="predicted"/>
<feature type="non-terminal residue" evidence="1">
    <location>
        <position position="1"/>
    </location>
</feature>
<keyword evidence="2" id="KW-1185">Reference proteome</keyword>
<dbReference type="PANTHER" id="PTHR47434:SF1">
    <property type="entry name" value="PROTEIN PTST HOMOLOG 2, CHLOROPLASTIC"/>
    <property type="match status" value="1"/>
</dbReference>
<evidence type="ECO:0000313" key="1">
    <source>
        <dbReference type="EMBL" id="EPS60798.1"/>
    </source>
</evidence>
<accession>S8DDB8</accession>
<dbReference type="EMBL" id="AUSU01007293">
    <property type="protein sequence ID" value="EPS60798.1"/>
    <property type="molecule type" value="Genomic_DNA"/>
</dbReference>
<dbReference type="Proteomes" id="UP000015453">
    <property type="component" value="Unassembled WGS sequence"/>
</dbReference>
<name>S8DDB8_9LAMI</name>
<comment type="caution">
    <text evidence="1">The sequence shown here is derived from an EMBL/GenBank/DDBJ whole genome shotgun (WGS) entry which is preliminary data.</text>
</comment>
<dbReference type="OrthoDB" id="879056at2759"/>
<protein>
    <submittedName>
        <fullName evidence="1">Uncharacterized protein</fullName>
    </submittedName>
</protein>
<feature type="non-terminal residue" evidence="1">
    <location>
        <position position="64"/>
    </location>
</feature>
<dbReference type="AlphaFoldDB" id="S8DDB8"/>
<gene>
    <name evidence="1" type="ORF">M569_14003</name>
</gene>
<evidence type="ECO:0000313" key="2">
    <source>
        <dbReference type="Proteomes" id="UP000015453"/>
    </source>
</evidence>
<dbReference type="PANTHER" id="PTHR47434">
    <property type="entry name" value="PROTEIN PTST HOMOLOG 3, CHLOROPLASTIC"/>
    <property type="match status" value="1"/>
</dbReference>
<sequence>AWRCGAAGLFRGDAQLEAEIVEFMDGSQNPSMFPTEEELRRAGRADLAAAIRKRGGWFSLGWCE</sequence>